<dbReference type="Proteomes" id="UP000623440">
    <property type="component" value="Unassembled WGS sequence"/>
</dbReference>
<dbReference type="RefSeq" id="WP_190901452.1">
    <property type="nucleotide sequence ID" value="NZ_JACJSI010000139.1"/>
</dbReference>
<name>A0ABR8E0T0_9NOSO</name>
<protein>
    <submittedName>
        <fullName evidence="1">Uncharacterized protein</fullName>
    </submittedName>
</protein>
<accession>A0ABR8E0T0</accession>
<evidence type="ECO:0000313" key="2">
    <source>
        <dbReference type="Proteomes" id="UP000623440"/>
    </source>
</evidence>
<keyword evidence="2" id="KW-1185">Reference proteome</keyword>
<gene>
    <name evidence="1" type="ORF">H6G97_33390</name>
</gene>
<reference evidence="1 2" key="1">
    <citation type="journal article" date="2020" name="ISME J.">
        <title>Comparative genomics reveals insights into cyanobacterial evolution and habitat adaptation.</title>
        <authorList>
            <person name="Chen M.Y."/>
            <person name="Teng W.K."/>
            <person name="Zhao L."/>
            <person name="Hu C.X."/>
            <person name="Zhou Y.K."/>
            <person name="Han B.P."/>
            <person name="Song L.R."/>
            <person name="Shu W.S."/>
        </authorList>
    </citation>
    <scope>NUCLEOTIDE SEQUENCE [LARGE SCALE GENOMIC DNA]</scope>
    <source>
        <strain evidence="1 2">FACHB-838</strain>
    </source>
</reference>
<dbReference type="EMBL" id="JACJSI010000139">
    <property type="protein sequence ID" value="MBD2534164.1"/>
    <property type="molecule type" value="Genomic_DNA"/>
</dbReference>
<proteinExistence type="predicted"/>
<evidence type="ECO:0000313" key="1">
    <source>
        <dbReference type="EMBL" id="MBD2534164.1"/>
    </source>
</evidence>
<organism evidence="1 2">
    <name type="scientific">Nostoc flagelliforme FACHB-838</name>
    <dbReference type="NCBI Taxonomy" id="2692904"/>
    <lineage>
        <taxon>Bacteria</taxon>
        <taxon>Bacillati</taxon>
        <taxon>Cyanobacteriota</taxon>
        <taxon>Cyanophyceae</taxon>
        <taxon>Nostocales</taxon>
        <taxon>Nostocaceae</taxon>
        <taxon>Nostoc</taxon>
    </lineage>
</organism>
<comment type="caution">
    <text evidence="1">The sequence shown here is derived from an EMBL/GenBank/DDBJ whole genome shotgun (WGS) entry which is preliminary data.</text>
</comment>
<sequence length="112" mass="12403">MITTPTNELTKEQIQKAIDLIIDRMPQQTELHQEALTAFRQGNYALVKRLAAFNPLDRYCKALSFMGGAFNPQAISSGNTFTILNESILNVAELAKERTATELGADIAQIFS</sequence>